<protein>
    <recommendedName>
        <fullName evidence="4">NADH:ubiquinone oxidoreductase intermediate-associated protein 30 domain-containing protein</fullName>
    </recommendedName>
</protein>
<dbReference type="Proteomes" id="UP001157974">
    <property type="component" value="Unassembled WGS sequence"/>
</dbReference>
<sequence length="340" mass="39288">MTELKKKRVGWLTLALALVFVQCYTTRAQKVTSSRNYLINGGFESEPFLDWTRADLPAHSVAERETVDVTGGRFGLRLENSCAVQSLLLPDEFPFLFECRAKGDIFGMRWTRKITNNSTRPDNSGRRVLKDFRSSEFTYVSTLITDMKSNFTNVVVEICAYDGLAYFDQCSVRKVKRPSRFQKISEEVVSYTENRNPYFEMGSASFWRLGKGATISDEDAVVGYYALKLSGRGARASQSFILEAVSYVYTFSCNYKGPRDPQLLIIRKRYNDLIARRDPDPETSRVYGWKRISIAIALPRYDEYEFIIKARPEDTTYVDDCSLVREAYLVRERRIFFDEF</sequence>
<dbReference type="AlphaFoldDB" id="A0AAV8UK47"/>
<dbReference type="EMBL" id="JAMWBK010000012">
    <property type="protein sequence ID" value="KAJ8901016.1"/>
    <property type="molecule type" value="Genomic_DNA"/>
</dbReference>
<evidence type="ECO:0000313" key="3">
    <source>
        <dbReference type="Proteomes" id="UP001157974"/>
    </source>
</evidence>
<accession>A0AAV8UK47</accession>
<reference evidence="2 3" key="1">
    <citation type="journal article" date="2023" name="Nat. Commun.">
        <title>Origin of minicircular mitochondrial genomes in red algae.</title>
        <authorList>
            <person name="Lee Y."/>
            <person name="Cho C.H."/>
            <person name="Lee Y.M."/>
            <person name="Park S.I."/>
            <person name="Yang J.H."/>
            <person name="West J.A."/>
            <person name="Bhattacharya D."/>
            <person name="Yoon H.S."/>
        </authorList>
    </citation>
    <scope>NUCLEOTIDE SEQUENCE [LARGE SCALE GENOMIC DNA]</scope>
    <source>
        <strain evidence="2 3">CCMP1338</strain>
        <tissue evidence="2">Whole cell</tissue>
    </source>
</reference>
<feature type="signal peptide" evidence="1">
    <location>
        <begin position="1"/>
        <end position="28"/>
    </location>
</feature>
<dbReference type="Gene3D" id="2.60.120.260">
    <property type="entry name" value="Galactose-binding domain-like"/>
    <property type="match status" value="1"/>
</dbReference>
<evidence type="ECO:0000313" key="2">
    <source>
        <dbReference type="EMBL" id="KAJ8901016.1"/>
    </source>
</evidence>
<proteinExistence type="predicted"/>
<evidence type="ECO:0000256" key="1">
    <source>
        <dbReference type="SAM" id="SignalP"/>
    </source>
</evidence>
<evidence type="ECO:0008006" key="4">
    <source>
        <dbReference type="Google" id="ProtNLM"/>
    </source>
</evidence>
<keyword evidence="3" id="KW-1185">Reference proteome</keyword>
<name>A0AAV8UK47_9RHOD</name>
<gene>
    <name evidence="2" type="ORF">NDN08_004878</name>
</gene>
<comment type="caution">
    <text evidence="2">The sequence shown here is derived from an EMBL/GenBank/DDBJ whole genome shotgun (WGS) entry which is preliminary data.</text>
</comment>
<organism evidence="2 3">
    <name type="scientific">Rhodosorus marinus</name>
    <dbReference type="NCBI Taxonomy" id="101924"/>
    <lineage>
        <taxon>Eukaryota</taxon>
        <taxon>Rhodophyta</taxon>
        <taxon>Stylonematophyceae</taxon>
        <taxon>Stylonematales</taxon>
        <taxon>Stylonemataceae</taxon>
        <taxon>Rhodosorus</taxon>
    </lineage>
</organism>
<feature type="chain" id="PRO_5043619862" description="NADH:ubiquinone oxidoreductase intermediate-associated protein 30 domain-containing protein" evidence="1">
    <location>
        <begin position="29"/>
        <end position="340"/>
    </location>
</feature>
<keyword evidence="1" id="KW-0732">Signal</keyword>